<protein>
    <submittedName>
        <fullName evidence="2">Putative metal-binding protein</fullName>
    </submittedName>
</protein>
<gene>
    <name evidence="2" type="ORF">BXY75_2296</name>
</gene>
<feature type="signal peptide" evidence="1">
    <location>
        <begin position="1"/>
        <end position="18"/>
    </location>
</feature>
<dbReference type="EMBL" id="REFC01000013">
    <property type="protein sequence ID" value="RMA58914.1"/>
    <property type="molecule type" value="Genomic_DNA"/>
</dbReference>
<dbReference type="PROSITE" id="PS51257">
    <property type="entry name" value="PROKAR_LIPOPROTEIN"/>
    <property type="match status" value="1"/>
</dbReference>
<sequence>MKKLIFLLVFLFIAFACSKDNDEVQSDLNADSHTTLSKKGDKVDICHRKGNGTWHVINVSSNALAAHLAHGDVQLIDEDGDGFVTELNECVPGGDCDDTEATTFPGAEEICGDGIDNNCDGDIDEDCCPYFTVDEIVALGANYTSYYNFNVDPCITEETVAFQGTPCTFGLSYDVALYGDTIVVDLDCNSYVGIDIMTLNACEDVLVAAQAILNKPNVCSPLQAGTIQTSKNANKILGN</sequence>
<organism evidence="2 3">
    <name type="scientific">Ulvibacter antarcticus</name>
    <dbReference type="NCBI Taxonomy" id="442714"/>
    <lineage>
        <taxon>Bacteria</taxon>
        <taxon>Pseudomonadati</taxon>
        <taxon>Bacteroidota</taxon>
        <taxon>Flavobacteriia</taxon>
        <taxon>Flavobacteriales</taxon>
        <taxon>Flavobacteriaceae</taxon>
        <taxon>Ulvibacter</taxon>
    </lineage>
</organism>
<dbReference type="Pfam" id="PF11617">
    <property type="entry name" value="Cu-binding_MopE"/>
    <property type="match status" value="1"/>
</dbReference>
<dbReference type="OrthoDB" id="3179827at2"/>
<comment type="caution">
    <text evidence="2">The sequence shown here is derived from an EMBL/GenBank/DDBJ whole genome shotgun (WGS) entry which is preliminary data.</text>
</comment>
<feature type="chain" id="PRO_5018057916" evidence="1">
    <location>
        <begin position="19"/>
        <end position="239"/>
    </location>
</feature>
<evidence type="ECO:0000256" key="1">
    <source>
        <dbReference type="SAM" id="SignalP"/>
    </source>
</evidence>
<dbReference type="RefSeq" id="WP_121907851.1">
    <property type="nucleotide sequence ID" value="NZ_REFC01000013.1"/>
</dbReference>
<dbReference type="Proteomes" id="UP000271339">
    <property type="component" value="Unassembled WGS sequence"/>
</dbReference>
<keyword evidence="3" id="KW-1185">Reference proteome</keyword>
<evidence type="ECO:0000313" key="3">
    <source>
        <dbReference type="Proteomes" id="UP000271339"/>
    </source>
</evidence>
<reference evidence="2 3" key="1">
    <citation type="submission" date="2018-10" db="EMBL/GenBank/DDBJ databases">
        <title>Genomic Encyclopedia of Archaeal and Bacterial Type Strains, Phase II (KMG-II): from individual species to whole genera.</title>
        <authorList>
            <person name="Goeker M."/>
        </authorList>
    </citation>
    <scope>NUCLEOTIDE SEQUENCE [LARGE SCALE GENOMIC DNA]</scope>
    <source>
        <strain evidence="2 3">DSM 23424</strain>
    </source>
</reference>
<evidence type="ECO:0000313" key="2">
    <source>
        <dbReference type="EMBL" id="RMA58914.1"/>
    </source>
</evidence>
<accession>A0A3L9YEU6</accession>
<dbReference type="InterPro" id="IPR021655">
    <property type="entry name" value="Put_metal-bd"/>
</dbReference>
<keyword evidence="1" id="KW-0732">Signal</keyword>
<proteinExistence type="predicted"/>
<dbReference type="AlphaFoldDB" id="A0A3L9YEU6"/>
<name>A0A3L9YEU6_9FLAO</name>